<accession>A0A255YYD9</accession>
<dbReference type="EMBL" id="NOXU01000029">
    <property type="protein sequence ID" value="OYQ34208.1"/>
    <property type="molecule type" value="Genomic_DNA"/>
</dbReference>
<comment type="caution">
    <text evidence="1">The sequence shown here is derived from an EMBL/GenBank/DDBJ whole genome shotgun (WGS) entry which is preliminary data.</text>
</comment>
<sequence>MMEAAMRRRGFSLFLFPLLLTTACSGPEISSPPLQISEEHPHFANCASYIQAAMPGAGTEARRAGALEKCLENNRGGRQVATRL</sequence>
<dbReference type="AlphaFoldDB" id="A0A255YYD9"/>
<evidence type="ECO:0000313" key="2">
    <source>
        <dbReference type="Proteomes" id="UP000216998"/>
    </source>
</evidence>
<gene>
    <name evidence="1" type="ORF">CHU95_12195</name>
</gene>
<reference evidence="1 2" key="1">
    <citation type="submission" date="2017-07" db="EMBL/GenBank/DDBJ databases">
        <title>Niveispirillum cyanobacteriorum sp. nov., isolated from cyanobacterial aggregates in a eutrophic lake.</title>
        <authorList>
            <person name="Cai H."/>
        </authorList>
    </citation>
    <scope>NUCLEOTIDE SEQUENCE [LARGE SCALE GENOMIC DNA]</scope>
    <source>
        <strain evidence="2">TH1-14</strain>
    </source>
</reference>
<proteinExistence type="predicted"/>
<organism evidence="1 2">
    <name type="scientific">Niveispirillum lacus</name>
    <dbReference type="NCBI Taxonomy" id="1981099"/>
    <lineage>
        <taxon>Bacteria</taxon>
        <taxon>Pseudomonadati</taxon>
        <taxon>Pseudomonadota</taxon>
        <taxon>Alphaproteobacteria</taxon>
        <taxon>Rhodospirillales</taxon>
        <taxon>Azospirillaceae</taxon>
        <taxon>Niveispirillum</taxon>
    </lineage>
</organism>
<keyword evidence="2" id="KW-1185">Reference proteome</keyword>
<name>A0A255YYD9_9PROT</name>
<protein>
    <submittedName>
        <fullName evidence="1">Uncharacterized protein</fullName>
    </submittedName>
</protein>
<dbReference type="Proteomes" id="UP000216998">
    <property type="component" value="Unassembled WGS sequence"/>
</dbReference>
<dbReference type="PROSITE" id="PS51257">
    <property type="entry name" value="PROKAR_LIPOPROTEIN"/>
    <property type="match status" value="1"/>
</dbReference>
<evidence type="ECO:0000313" key="1">
    <source>
        <dbReference type="EMBL" id="OYQ34208.1"/>
    </source>
</evidence>